<dbReference type="Proteomes" id="UP001501747">
    <property type="component" value="Unassembled WGS sequence"/>
</dbReference>
<evidence type="ECO:0000259" key="1">
    <source>
        <dbReference type="Pfam" id="PF04149"/>
    </source>
</evidence>
<accession>A0ABP7U4A6</accession>
<feature type="domain" description="DUF397" evidence="1">
    <location>
        <begin position="18"/>
        <end position="70"/>
    </location>
</feature>
<organism evidence="2 3">
    <name type="scientific">Allokutzneria multivorans</name>
    <dbReference type="NCBI Taxonomy" id="1142134"/>
    <lineage>
        <taxon>Bacteria</taxon>
        <taxon>Bacillati</taxon>
        <taxon>Actinomycetota</taxon>
        <taxon>Actinomycetes</taxon>
        <taxon>Pseudonocardiales</taxon>
        <taxon>Pseudonocardiaceae</taxon>
        <taxon>Allokutzneria</taxon>
    </lineage>
</organism>
<evidence type="ECO:0000313" key="3">
    <source>
        <dbReference type="Proteomes" id="UP001501747"/>
    </source>
</evidence>
<proteinExistence type="predicted"/>
<sequence>MNAIGKTAVEEAAFPESGWRTPADCSGKGGDCVAVNLEHAGWVGVRDTKRPDGPVLSFTDDEWTAFVAAVGRGEFSR</sequence>
<protein>
    <recommendedName>
        <fullName evidence="1">DUF397 domain-containing protein</fullName>
    </recommendedName>
</protein>
<keyword evidence="3" id="KW-1185">Reference proteome</keyword>
<gene>
    <name evidence="2" type="ORF">GCM10022247_71600</name>
</gene>
<dbReference type="RefSeq" id="WP_344885449.1">
    <property type="nucleotide sequence ID" value="NZ_BAABAL010000026.1"/>
</dbReference>
<comment type="caution">
    <text evidence="2">The sequence shown here is derived from an EMBL/GenBank/DDBJ whole genome shotgun (WGS) entry which is preliminary data.</text>
</comment>
<evidence type="ECO:0000313" key="2">
    <source>
        <dbReference type="EMBL" id="GAA4035632.1"/>
    </source>
</evidence>
<dbReference type="InterPro" id="IPR007278">
    <property type="entry name" value="DUF397"/>
</dbReference>
<dbReference type="Pfam" id="PF04149">
    <property type="entry name" value="DUF397"/>
    <property type="match status" value="1"/>
</dbReference>
<reference evidence="3" key="1">
    <citation type="journal article" date="2019" name="Int. J. Syst. Evol. Microbiol.">
        <title>The Global Catalogue of Microorganisms (GCM) 10K type strain sequencing project: providing services to taxonomists for standard genome sequencing and annotation.</title>
        <authorList>
            <consortium name="The Broad Institute Genomics Platform"/>
            <consortium name="The Broad Institute Genome Sequencing Center for Infectious Disease"/>
            <person name="Wu L."/>
            <person name="Ma J."/>
        </authorList>
    </citation>
    <scope>NUCLEOTIDE SEQUENCE [LARGE SCALE GENOMIC DNA]</scope>
    <source>
        <strain evidence="3">JCM 17342</strain>
    </source>
</reference>
<dbReference type="EMBL" id="BAABAL010000026">
    <property type="protein sequence ID" value="GAA4035632.1"/>
    <property type="molecule type" value="Genomic_DNA"/>
</dbReference>
<name>A0ABP7U4A6_9PSEU</name>